<feature type="domain" description="Calcineurin-like phosphoesterase" evidence="1">
    <location>
        <begin position="1"/>
        <end position="164"/>
    </location>
</feature>
<dbReference type="SUPFAM" id="SSF56300">
    <property type="entry name" value="Metallo-dependent phosphatases"/>
    <property type="match status" value="1"/>
</dbReference>
<reference evidence="2 3" key="1">
    <citation type="submission" date="2020-07" db="EMBL/GenBank/DDBJ databases">
        <title>Sequencing the genomes of 1000 actinobacteria strains.</title>
        <authorList>
            <person name="Klenk H.-P."/>
        </authorList>
    </citation>
    <scope>NUCLEOTIDE SEQUENCE [LARGE SCALE GENOMIC DNA]</scope>
    <source>
        <strain evidence="2 3">DSM 26487</strain>
    </source>
</reference>
<accession>A0A7Z0DP25</accession>
<sequence>MTTWFTSDLHFGHARLLELSAGRGAAFASVEEMNETLVDNWNSVVGGEDVVWVLGDFDMHGKDASLALVSRLNGTKVLVSGNHDACWAGVRDGWKKRSSYLEAGFAAVMDFAVTKLPPLGPEASATRVLLSHFPYAGDSHDEDRYEQFRLRDEGIPLLHGHVHEAFRERRTAKGTWGINVGVDHWDYRPVSGETLALHLDELRRTAG</sequence>
<dbReference type="Proteomes" id="UP000564496">
    <property type="component" value="Unassembled WGS sequence"/>
</dbReference>
<dbReference type="AlphaFoldDB" id="A0A7Z0DP25"/>
<comment type="caution">
    <text evidence="2">The sequence shown here is derived from an EMBL/GenBank/DDBJ whole genome shotgun (WGS) entry which is preliminary data.</text>
</comment>
<evidence type="ECO:0000259" key="1">
    <source>
        <dbReference type="Pfam" id="PF00149"/>
    </source>
</evidence>
<dbReference type="InterPro" id="IPR004843">
    <property type="entry name" value="Calcineurin-like_PHP"/>
</dbReference>
<dbReference type="RefSeq" id="WP_179659368.1">
    <property type="nucleotide sequence ID" value="NZ_JACBZR010000001.1"/>
</dbReference>
<name>A0A7Z0DP25_9ACTN</name>
<evidence type="ECO:0000313" key="2">
    <source>
        <dbReference type="EMBL" id="NYI79022.1"/>
    </source>
</evidence>
<protein>
    <submittedName>
        <fullName evidence="2">Calcineurin-like phosphoesterase family protein</fullName>
    </submittedName>
</protein>
<dbReference type="Pfam" id="PF00149">
    <property type="entry name" value="Metallophos"/>
    <property type="match status" value="1"/>
</dbReference>
<keyword evidence="3" id="KW-1185">Reference proteome</keyword>
<dbReference type="GO" id="GO:0016787">
    <property type="term" value="F:hydrolase activity"/>
    <property type="evidence" value="ECO:0007669"/>
    <property type="project" value="InterPro"/>
</dbReference>
<dbReference type="EMBL" id="JACBZR010000001">
    <property type="protein sequence ID" value="NYI79022.1"/>
    <property type="molecule type" value="Genomic_DNA"/>
</dbReference>
<organism evidence="2 3">
    <name type="scientific">Nocardioides panzhihuensis</name>
    <dbReference type="NCBI Taxonomy" id="860243"/>
    <lineage>
        <taxon>Bacteria</taxon>
        <taxon>Bacillati</taxon>
        <taxon>Actinomycetota</taxon>
        <taxon>Actinomycetes</taxon>
        <taxon>Propionibacteriales</taxon>
        <taxon>Nocardioidaceae</taxon>
        <taxon>Nocardioides</taxon>
    </lineage>
</organism>
<dbReference type="Gene3D" id="3.60.21.10">
    <property type="match status" value="1"/>
</dbReference>
<proteinExistence type="predicted"/>
<evidence type="ECO:0000313" key="3">
    <source>
        <dbReference type="Proteomes" id="UP000564496"/>
    </source>
</evidence>
<gene>
    <name evidence="2" type="ORF">BJ988_003670</name>
</gene>
<dbReference type="InterPro" id="IPR029052">
    <property type="entry name" value="Metallo-depent_PP-like"/>
</dbReference>